<organism evidence="16 17">
    <name type="scientific">Opisthorchis viverrini</name>
    <name type="common">Southeast Asian liver fluke</name>
    <dbReference type="NCBI Taxonomy" id="6198"/>
    <lineage>
        <taxon>Eukaryota</taxon>
        <taxon>Metazoa</taxon>
        <taxon>Spiralia</taxon>
        <taxon>Lophotrochozoa</taxon>
        <taxon>Platyhelminthes</taxon>
        <taxon>Trematoda</taxon>
        <taxon>Digenea</taxon>
        <taxon>Opisthorchiida</taxon>
        <taxon>Opisthorchiata</taxon>
        <taxon>Opisthorchiidae</taxon>
        <taxon>Opisthorchis</taxon>
    </lineage>
</organism>
<feature type="compositionally biased region" description="Basic and acidic residues" evidence="12">
    <location>
        <begin position="204"/>
        <end position="214"/>
    </location>
</feature>
<evidence type="ECO:0000259" key="15">
    <source>
        <dbReference type="PROSITE" id="PS51860"/>
    </source>
</evidence>
<evidence type="ECO:0000259" key="13">
    <source>
        <dbReference type="PROSITE" id="PS50011"/>
    </source>
</evidence>
<feature type="coiled-coil region" evidence="11">
    <location>
        <begin position="306"/>
        <end position="333"/>
    </location>
</feature>
<dbReference type="InterPro" id="IPR017892">
    <property type="entry name" value="Pkinase_C"/>
</dbReference>
<keyword evidence="6 10" id="KW-0067">ATP-binding</keyword>
<evidence type="ECO:0000256" key="2">
    <source>
        <dbReference type="ARBA" id="ARBA00022553"/>
    </source>
</evidence>
<comment type="catalytic activity">
    <reaction evidence="7">
        <text>L-threonyl-[protein] + ATP = O-phospho-L-threonyl-[protein] + ADP + H(+)</text>
        <dbReference type="Rhea" id="RHEA:46608"/>
        <dbReference type="Rhea" id="RHEA-COMP:11060"/>
        <dbReference type="Rhea" id="RHEA-COMP:11605"/>
        <dbReference type="ChEBI" id="CHEBI:15378"/>
        <dbReference type="ChEBI" id="CHEBI:30013"/>
        <dbReference type="ChEBI" id="CHEBI:30616"/>
        <dbReference type="ChEBI" id="CHEBI:61977"/>
        <dbReference type="ChEBI" id="CHEBI:456216"/>
        <dbReference type="EC" id="2.7.11.13"/>
    </reaction>
</comment>
<proteinExistence type="predicted"/>
<comment type="catalytic activity">
    <reaction evidence="8">
        <text>L-seryl-[protein] + ATP = O-phospho-L-seryl-[protein] + ADP + H(+)</text>
        <dbReference type="Rhea" id="RHEA:17989"/>
        <dbReference type="Rhea" id="RHEA-COMP:9863"/>
        <dbReference type="Rhea" id="RHEA-COMP:11604"/>
        <dbReference type="ChEBI" id="CHEBI:15378"/>
        <dbReference type="ChEBI" id="CHEBI:29999"/>
        <dbReference type="ChEBI" id="CHEBI:30616"/>
        <dbReference type="ChEBI" id="CHEBI:83421"/>
        <dbReference type="ChEBI" id="CHEBI:456216"/>
        <dbReference type="EC" id="2.7.11.13"/>
    </reaction>
</comment>
<evidence type="ECO:0000256" key="9">
    <source>
        <dbReference type="PROSITE-ProRule" id="PRU01207"/>
    </source>
</evidence>
<dbReference type="Pfam" id="PF00069">
    <property type="entry name" value="Pkinase"/>
    <property type="match status" value="1"/>
</dbReference>
<dbReference type="FunFam" id="1.10.510.10:FF:000038">
    <property type="entry name" value="serine/threonine-protein kinase N2 isoform X1"/>
    <property type="match status" value="1"/>
</dbReference>
<evidence type="ECO:0000313" key="17">
    <source>
        <dbReference type="Proteomes" id="UP000054324"/>
    </source>
</evidence>
<dbReference type="PROSITE" id="PS00107">
    <property type="entry name" value="PROTEIN_KINASE_ATP"/>
    <property type="match status" value="1"/>
</dbReference>
<dbReference type="InterPro" id="IPR008271">
    <property type="entry name" value="Ser/Thr_kinase_AS"/>
</dbReference>
<evidence type="ECO:0000256" key="3">
    <source>
        <dbReference type="ARBA" id="ARBA00022679"/>
    </source>
</evidence>
<keyword evidence="5" id="KW-0418">Kinase</keyword>
<evidence type="ECO:0000256" key="6">
    <source>
        <dbReference type="ARBA" id="ARBA00022840"/>
    </source>
</evidence>
<dbReference type="InterPro" id="IPR000719">
    <property type="entry name" value="Prot_kinase_dom"/>
</dbReference>
<dbReference type="OrthoDB" id="63267at2759"/>
<dbReference type="PROSITE" id="PS51860">
    <property type="entry name" value="REM_1"/>
    <property type="match status" value="1"/>
</dbReference>
<evidence type="ECO:0000256" key="4">
    <source>
        <dbReference type="ARBA" id="ARBA00022741"/>
    </source>
</evidence>
<dbReference type="SMART" id="SM00133">
    <property type="entry name" value="S_TK_X"/>
    <property type="match status" value="1"/>
</dbReference>
<dbReference type="CDD" id="cd05589">
    <property type="entry name" value="STKc_PKN"/>
    <property type="match status" value="1"/>
</dbReference>
<evidence type="ECO:0000256" key="12">
    <source>
        <dbReference type="SAM" id="MobiDB-lite"/>
    </source>
</evidence>
<dbReference type="STRING" id="6198.A0A074ZSC5"/>
<accession>A0A074ZSC5</accession>
<dbReference type="SMART" id="SM00220">
    <property type="entry name" value="S_TKc"/>
    <property type="match status" value="1"/>
</dbReference>
<keyword evidence="3" id="KW-0808">Transferase</keyword>
<evidence type="ECO:0000313" key="16">
    <source>
        <dbReference type="EMBL" id="KER26260.1"/>
    </source>
</evidence>
<dbReference type="Pfam" id="PF00433">
    <property type="entry name" value="Pkinase_C"/>
    <property type="match status" value="1"/>
</dbReference>
<dbReference type="Gene3D" id="1.10.287.160">
    <property type="entry name" value="HR1 repeat"/>
    <property type="match status" value="1"/>
</dbReference>
<reference evidence="16 17" key="1">
    <citation type="submission" date="2013-11" db="EMBL/GenBank/DDBJ databases">
        <title>Opisthorchis viverrini - life in the bile duct.</title>
        <authorList>
            <person name="Young N.D."/>
            <person name="Nagarajan N."/>
            <person name="Lin S.J."/>
            <person name="Korhonen P.K."/>
            <person name="Jex A.R."/>
            <person name="Hall R.S."/>
            <person name="Safavi-Hemami H."/>
            <person name="Kaewkong W."/>
            <person name="Bertrand D."/>
            <person name="Gao S."/>
            <person name="Seet Q."/>
            <person name="Wongkham S."/>
            <person name="Teh B.T."/>
            <person name="Wongkham C."/>
            <person name="Intapan P.M."/>
            <person name="Maleewong W."/>
            <person name="Yang X."/>
            <person name="Hu M."/>
            <person name="Wang Z."/>
            <person name="Hofmann A."/>
            <person name="Sternberg P.W."/>
            <person name="Tan P."/>
            <person name="Wang J."/>
            <person name="Gasser R.B."/>
        </authorList>
    </citation>
    <scope>NUCLEOTIDE SEQUENCE [LARGE SCALE GENOMIC DNA]</scope>
</reference>
<dbReference type="KEGG" id="ovi:T265_06456"/>
<feature type="binding site" evidence="10">
    <location>
        <position position="1085"/>
    </location>
    <ligand>
        <name>ATP</name>
        <dbReference type="ChEBI" id="CHEBI:30616"/>
    </ligand>
</feature>
<evidence type="ECO:0000259" key="14">
    <source>
        <dbReference type="PROSITE" id="PS51285"/>
    </source>
</evidence>
<evidence type="ECO:0000256" key="10">
    <source>
        <dbReference type="PROSITE-ProRule" id="PRU10141"/>
    </source>
</evidence>
<dbReference type="EMBL" id="KL596752">
    <property type="protein sequence ID" value="KER26260.1"/>
    <property type="molecule type" value="Genomic_DNA"/>
</dbReference>
<evidence type="ECO:0000256" key="11">
    <source>
        <dbReference type="SAM" id="Coils"/>
    </source>
</evidence>
<dbReference type="InterPro" id="IPR011009">
    <property type="entry name" value="Kinase-like_dom_sf"/>
</dbReference>
<keyword evidence="4 10" id="KW-0547">Nucleotide-binding</keyword>
<dbReference type="InterPro" id="IPR011072">
    <property type="entry name" value="HR1_rho-bd"/>
</dbReference>
<dbReference type="GeneID" id="20320635"/>
<evidence type="ECO:0008006" key="18">
    <source>
        <dbReference type="Google" id="ProtNLM"/>
    </source>
</evidence>
<keyword evidence="9 11" id="KW-0175">Coiled coil</keyword>
<dbReference type="PROSITE" id="PS50011">
    <property type="entry name" value="PROTEIN_KINASE_DOM"/>
    <property type="match status" value="1"/>
</dbReference>
<dbReference type="CDD" id="cd11623">
    <property type="entry name" value="HR1_PKN_2"/>
    <property type="match status" value="1"/>
</dbReference>
<sequence>MCSVRVDRLVGVAQSSAICCFRRVTNVTGDSGCAPEGETTSPGRRRVVPYTSWAGEQWRSSSIVEGMASRMRGKEENHEDGFIWAVNAALRHYPLTLPLKNQSQWFHKVHTAARPQDGKFICGLSGVSLQEHDAYARELAVLYSIDPKLDYGTLLDELKKVLDSKKTRLQKLYKMKAGVHKIEGARVSSQRPITEYGGASSLGHPRDSATEKRSSKVATTDVVKSINEEVQDLTQDIGDLETSLLYLKHSSSSTGGVNTSSTTSGSERLVRDQVAELQKALDIELQVRSGAQRLVERYKMGPRDVLEEAKRQCENANKKIGFIRNQMVRVKQQNEFNQQSGDILNRTGSQTVDVRQLSNGSVPAMANSRDPLVNWKAKVFDLAHRCRVERAVLQGSRKAVQALLDSQTHADKTRKLAALHNVRESLHKLYLFQLALSAHLDNPPEKSKDVDAIRRDPELSTLLASVWSSQQPAPPSGTLHMPSAPTAVTGTLEVRCVGCHDLLDTFPFELVHNDLTGNGSFYNSGAAKELTARISDNQWADVRCCFLIDNKQVWESNWRPPGQQCWDVQTEFSLDQAKELQVQVFWRRVFSPVGSPQVSVSSATLSSSAGTMTRPSIYGPSDSYVSGLDWVLGAVTYLRLEDFLGCQSSPLVLEMLPKGNVFLVLKFTDPLLTKPVARLRRQQRLFSKRKGRDIPRSCELNINVRLWARLLKSGQLLNVTRPVSSGSATLTPRATETAYSTHSSAEPQTLMGHEGRFMNTAMSDRRKGSSPQVTSSLHKPFVIEIVRWVSFKDESTSCRTSVSRKPSSRRHKKSFSYPNPELPLSYLKPLSVGAPAFRDHRHFISGRDSCTSSENTRRRRSMLSRMTNSQMKPGEKQKVSANKAQTPPAAFPSEKDGGYERIVTVPPRGYREEDKLYPARPSATRTPTPPKSSSTDDIAKLTSGPRPDMHTSSSLQDYDRPPLRPDYDVAGDVRSDYFQIPGVPTMTGTDIPKTDDYANLSVASKNQRARSIGPESAYNADEPSSISPPHKLTSLEPRTPTPSIRKRGPALSMLDFRCIAVLGRGHFGKVLLTQYKAGSHYYAIKALKKAEIIFRNEVDTLLAEKRIFQTITEARHPFLVNLMACFQTKEHVIFVMEYARGGDLMLHIQQDVFNEPRAVFYAGCVVLGIGFLHSRKIVYRDLKLDNLLLDSEGYLKMADFGLCKEGMGPTDRTSTFCGTPEFLAPEILTDRSYTRAVDWWGLGVLIYEMLVGECPFPGDSEEEIFENITTQEVRYPRYLSMEATVIMRRLMRRNVNQRLGSSSEDAAEVKRQPFFRNLDFDALLERKIPPPFVPTLRGTEDVSNFDEEFTREEAVLTPAKDRPALTDNDQAYFFDFDYMPSSI</sequence>
<dbReference type="GO" id="GO:0005524">
    <property type="term" value="F:ATP binding"/>
    <property type="evidence" value="ECO:0007669"/>
    <property type="project" value="UniProtKB-UniRule"/>
</dbReference>
<dbReference type="FunFam" id="3.30.200.20:FF:000058">
    <property type="entry name" value="Putative serine/threonine-protein kinase N2"/>
    <property type="match status" value="1"/>
</dbReference>
<evidence type="ECO:0000256" key="5">
    <source>
        <dbReference type="ARBA" id="ARBA00022777"/>
    </source>
</evidence>
<feature type="region of interest" description="Disordered" evidence="12">
    <location>
        <begin position="193"/>
        <end position="216"/>
    </location>
</feature>
<keyword evidence="2" id="KW-0597">Phosphoprotein</keyword>
<dbReference type="GO" id="GO:0004697">
    <property type="term" value="F:diacylglycerol-dependent serine/threonine kinase activity"/>
    <property type="evidence" value="ECO:0007669"/>
    <property type="project" value="UniProtKB-EC"/>
</dbReference>
<dbReference type="Proteomes" id="UP000054324">
    <property type="component" value="Unassembled WGS sequence"/>
</dbReference>
<dbReference type="InterPro" id="IPR000961">
    <property type="entry name" value="AGC-kinase_C"/>
</dbReference>
<dbReference type="PROSITE" id="PS00108">
    <property type="entry name" value="PROTEIN_KINASE_ST"/>
    <property type="match status" value="1"/>
</dbReference>
<dbReference type="SUPFAM" id="SSF46585">
    <property type="entry name" value="HR1 repeat"/>
    <property type="match status" value="2"/>
</dbReference>
<protein>
    <recommendedName>
        <fullName evidence="18">Protein kinase C</fullName>
    </recommendedName>
</protein>
<dbReference type="SUPFAM" id="SSF56112">
    <property type="entry name" value="Protein kinase-like (PK-like)"/>
    <property type="match status" value="1"/>
</dbReference>
<feature type="region of interest" description="Disordered" evidence="12">
    <location>
        <begin position="1004"/>
        <end position="1046"/>
    </location>
</feature>
<feature type="region of interest" description="Disordered" evidence="12">
    <location>
        <begin position="797"/>
        <end position="820"/>
    </location>
</feature>
<dbReference type="InterPro" id="IPR036274">
    <property type="entry name" value="HR1_rpt_sf"/>
</dbReference>
<dbReference type="Gene3D" id="1.10.510.10">
    <property type="entry name" value="Transferase(Phosphotransferase) domain 1"/>
    <property type="match status" value="1"/>
</dbReference>
<feature type="domain" description="Protein kinase" evidence="13">
    <location>
        <begin position="1056"/>
        <end position="1315"/>
    </location>
</feature>
<dbReference type="RefSeq" id="XP_009169988.1">
    <property type="nucleotide sequence ID" value="XM_009171724.1"/>
</dbReference>
<evidence type="ECO:0000256" key="7">
    <source>
        <dbReference type="ARBA" id="ARBA00047272"/>
    </source>
</evidence>
<feature type="region of interest" description="Disordered" evidence="12">
    <location>
        <begin position="845"/>
        <end position="969"/>
    </location>
</feature>
<keyword evidence="17" id="KW-1185">Reference proteome</keyword>
<feature type="compositionally biased region" description="Basic and acidic residues" evidence="12">
    <location>
        <begin position="957"/>
        <end position="969"/>
    </location>
</feature>
<dbReference type="GO" id="GO:0007165">
    <property type="term" value="P:signal transduction"/>
    <property type="evidence" value="ECO:0007669"/>
    <property type="project" value="InterPro"/>
</dbReference>
<gene>
    <name evidence="16" type="ORF">T265_06456</name>
</gene>
<feature type="domain" description="REM-1" evidence="15">
    <location>
        <begin position="260"/>
        <end position="336"/>
    </location>
</feature>
<keyword evidence="1" id="KW-0723">Serine/threonine-protein kinase</keyword>
<feature type="compositionally biased region" description="Low complexity" evidence="12">
    <location>
        <begin position="918"/>
        <end position="935"/>
    </location>
</feature>
<dbReference type="PROSITE" id="PS51285">
    <property type="entry name" value="AGC_KINASE_CTER"/>
    <property type="match status" value="1"/>
</dbReference>
<dbReference type="InterPro" id="IPR017441">
    <property type="entry name" value="Protein_kinase_ATP_BS"/>
</dbReference>
<evidence type="ECO:0000256" key="1">
    <source>
        <dbReference type="ARBA" id="ARBA00022527"/>
    </source>
</evidence>
<dbReference type="CTD" id="20320635"/>
<evidence type="ECO:0000256" key="8">
    <source>
        <dbReference type="ARBA" id="ARBA00047470"/>
    </source>
</evidence>
<dbReference type="PANTHER" id="PTHR24351">
    <property type="entry name" value="RIBOSOMAL PROTEIN S6 KINASE"/>
    <property type="match status" value="1"/>
</dbReference>
<feature type="domain" description="AGC-kinase C-terminal" evidence="14">
    <location>
        <begin position="1316"/>
        <end position="1383"/>
    </location>
</feature>
<dbReference type="Gene3D" id="3.30.200.20">
    <property type="entry name" value="Phosphorylase Kinase, domain 1"/>
    <property type="match status" value="1"/>
</dbReference>
<name>A0A074ZSC5_OPIVI</name>